<evidence type="ECO:0000313" key="2">
    <source>
        <dbReference type="Proteomes" id="UP000625283"/>
    </source>
</evidence>
<reference evidence="1 2" key="1">
    <citation type="submission" date="2021-01" db="EMBL/GenBank/DDBJ databases">
        <title>C459-1 draft genome sequence.</title>
        <authorList>
            <person name="Zhang X.-F."/>
        </authorList>
    </citation>
    <scope>NUCLEOTIDE SEQUENCE [LARGE SCALE GENOMIC DNA]</scope>
    <source>
        <strain evidence="2">C459-1</strain>
    </source>
</reference>
<protein>
    <submittedName>
        <fullName evidence="1">IS21 family transposase</fullName>
    </submittedName>
</protein>
<organism evidence="1 2">
    <name type="scientific">Sphingobacterium faecale</name>
    <dbReference type="NCBI Taxonomy" id="2803775"/>
    <lineage>
        <taxon>Bacteria</taxon>
        <taxon>Pseudomonadati</taxon>
        <taxon>Bacteroidota</taxon>
        <taxon>Sphingobacteriia</taxon>
        <taxon>Sphingobacteriales</taxon>
        <taxon>Sphingobacteriaceae</taxon>
        <taxon>Sphingobacterium</taxon>
    </lineage>
</organism>
<sequence length="92" mass="10715">SATREYFQKVMDSKLIIDQSYQACLGLLRLASLYPDRIEAACQRGLKGHRFNYMVIKNILDNKMDMLEKDDRSTVGYTIPLHRNIRGADEYK</sequence>
<keyword evidence="2" id="KW-1185">Reference proteome</keyword>
<dbReference type="EMBL" id="JAERTY010000035">
    <property type="protein sequence ID" value="MBL1411588.1"/>
    <property type="molecule type" value="Genomic_DNA"/>
</dbReference>
<feature type="non-terminal residue" evidence="1">
    <location>
        <position position="1"/>
    </location>
</feature>
<proteinExistence type="predicted"/>
<dbReference type="Proteomes" id="UP000625283">
    <property type="component" value="Unassembled WGS sequence"/>
</dbReference>
<comment type="caution">
    <text evidence="1">The sequence shown here is derived from an EMBL/GenBank/DDBJ whole genome shotgun (WGS) entry which is preliminary data.</text>
</comment>
<evidence type="ECO:0000313" key="1">
    <source>
        <dbReference type="EMBL" id="MBL1411588.1"/>
    </source>
</evidence>
<gene>
    <name evidence="1" type="ORF">JKG61_22745</name>
</gene>
<accession>A0ABS1RA99</accession>
<name>A0ABS1RA99_9SPHI</name>